<evidence type="ECO:0000313" key="2">
    <source>
        <dbReference type="Proteomes" id="UP000593818"/>
    </source>
</evidence>
<keyword evidence="2" id="KW-1185">Reference proteome</keyword>
<sequence length="69" mass="7425">MTEIGARTPLQQVGMICAQLESAVAAAMELTRARDDAIRKALSFGYPTADVARAAGLSPMRIYQIRDGK</sequence>
<dbReference type="RefSeq" id="WP_193903109.1">
    <property type="nucleotide sequence ID" value="NZ_CP063450.1"/>
</dbReference>
<dbReference type="Proteomes" id="UP000593818">
    <property type="component" value="Chromosome"/>
</dbReference>
<reference evidence="1 2" key="1">
    <citation type="submission" date="2020-10" db="EMBL/GenBank/DDBJ databases">
        <title>Whole genome sequence of oil-degrading bacteria Rhodococcus pyridinivorans strain 5Ap.</title>
        <authorList>
            <person name="Akhremchuk A.E."/>
            <person name="Valentovich L.N."/>
            <person name="Charniauskaya M.I."/>
            <person name="Bukliarevich H.A."/>
            <person name="Titok M.A."/>
        </authorList>
    </citation>
    <scope>NUCLEOTIDE SEQUENCE [LARGE SCALE GENOMIC DNA]</scope>
    <source>
        <strain evidence="1 2">5Ap</strain>
    </source>
</reference>
<evidence type="ECO:0008006" key="3">
    <source>
        <dbReference type="Google" id="ProtNLM"/>
    </source>
</evidence>
<evidence type="ECO:0000313" key="1">
    <source>
        <dbReference type="EMBL" id="QOV99492.1"/>
    </source>
</evidence>
<proteinExistence type="predicted"/>
<protein>
    <recommendedName>
        <fullName evidence="3">Homeodomain-like domain-containing protein</fullName>
    </recommendedName>
</protein>
<dbReference type="EMBL" id="CP063450">
    <property type="protein sequence ID" value="QOV99492.1"/>
    <property type="molecule type" value="Genomic_DNA"/>
</dbReference>
<accession>A0A7M2XQ74</accession>
<gene>
    <name evidence="1" type="ORF">INP59_03560</name>
</gene>
<dbReference type="AlphaFoldDB" id="A0A7M2XQ74"/>
<organism evidence="1 2">
    <name type="scientific">Rhodococcus pyridinivorans</name>
    <dbReference type="NCBI Taxonomy" id="103816"/>
    <lineage>
        <taxon>Bacteria</taxon>
        <taxon>Bacillati</taxon>
        <taxon>Actinomycetota</taxon>
        <taxon>Actinomycetes</taxon>
        <taxon>Mycobacteriales</taxon>
        <taxon>Nocardiaceae</taxon>
        <taxon>Rhodococcus</taxon>
    </lineage>
</organism>
<name>A0A7M2XQ74_9NOCA</name>